<dbReference type="Proteomes" id="UP000549882">
    <property type="component" value="Unassembled WGS sequence"/>
</dbReference>
<reference evidence="1 2" key="1">
    <citation type="submission" date="2020-08" db="EMBL/GenBank/DDBJ databases">
        <title>Genomic Encyclopedia of Type Strains, Phase IV (KMG-V): Genome sequencing to study the core and pangenomes of soil and plant-associated prokaryotes.</title>
        <authorList>
            <person name="Whitman W."/>
        </authorList>
    </citation>
    <scope>NUCLEOTIDE SEQUENCE [LARGE SCALE GENOMIC DNA]</scope>
    <source>
        <strain evidence="1 2">SEMIA 4064</strain>
    </source>
</reference>
<proteinExistence type="predicted"/>
<comment type="caution">
    <text evidence="1">The sequence shown here is derived from an EMBL/GenBank/DDBJ whole genome shotgun (WGS) entry which is preliminary data.</text>
</comment>
<evidence type="ECO:0000313" key="2">
    <source>
        <dbReference type="Proteomes" id="UP000549882"/>
    </source>
</evidence>
<dbReference type="RefSeq" id="WP_183939450.1">
    <property type="nucleotide sequence ID" value="NZ_JACHBI010000010.1"/>
</dbReference>
<evidence type="ECO:0000313" key="1">
    <source>
        <dbReference type="EMBL" id="MBB5575961.1"/>
    </source>
</evidence>
<name>A0A7W9D3J2_9HYPH</name>
<dbReference type="AlphaFoldDB" id="A0A7W9D3J2"/>
<protein>
    <submittedName>
        <fullName evidence="1">Uncharacterized protein</fullName>
    </submittedName>
</protein>
<organism evidence="1 2">
    <name type="scientific">Rhizobium paranaense</name>
    <dbReference type="NCBI Taxonomy" id="1650438"/>
    <lineage>
        <taxon>Bacteria</taxon>
        <taxon>Pseudomonadati</taxon>
        <taxon>Pseudomonadota</taxon>
        <taxon>Alphaproteobacteria</taxon>
        <taxon>Hyphomicrobiales</taxon>
        <taxon>Rhizobiaceae</taxon>
        <taxon>Rhizobium/Agrobacterium group</taxon>
        <taxon>Rhizobium</taxon>
    </lineage>
</organism>
<keyword evidence="2" id="KW-1185">Reference proteome</keyword>
<gene>
    <name evidence="1" type="ORF">GGD50_004596</name>
</gene>
<sequence>MTLHHTLSLPGLQSRLNALRIGKQLTLAYSDYCRLFGTDDMALDRINHFAVGHGCTAEIRLASVTFKKMR</sequence>
<dbReference type="EMBL" id="JACHBI010000010">
    <property type="protein sequence ID" value="MBB5575961.1"/>
    <property type="molecule type" value="Genomic_DNA"/>
</dbReference>
<accession>A0A7W9D3J2</accession>